<keyword evidence="3 8" id="KW-0812">Transmembrane</keyword>
<dbReference type="SMART" id="SM00248">
    <property type="entry name" value="ANK"/>
    <property type="match status" value="3"/>
</dbReference>
<dbReference type="EC" id="2.3.1.225" evidence="8"/>
<reference evidence="10 11" key="1">
    <citation type="submission" date="2016-11" db="EMBL/GenBank/DDBJ databases">
        <title>The macronuclear genome of Stentor coeruleus: a giant cell with tiny introns.</title>
        <authorList>
            <person name="Slabodnick M."/>
            <person name="Ruby J.G."/>
            <person name="Reiff S.B."/>
            <person name="Swart E.C."/>
            <person name="Gosai S."/>
            <person name="Prabakaran S."/>
            <person name="Witkowska E."/>
            <person name="Larue G.E."/>
            <person name="Fisher S."/>
            <person name="Freeman R.M."/>
            <person name="Gunawardena J."/>
            <person name="Chu W."/>
            <person name="Stover N.A."/>
            <person name="Gregory B.D."/>
            <person name="Nowacki M."/>
            <person name="Derisi J."/>
            <person name="Roy S.W."/>
            <person name="Marshall W.F."/>
            <person name="Sood P."/>
        </authorList>
    </citation>
    <scope>NUCLEOTIDE SEQUENCE [LARGE SCALE GENOMIC DNA]</scope>
    <source>
        <strain evidence="10">WM001</strain>
    </source>
</reference>
<gene>
    <name evidence="10" type="ORF">SteCoe_33206</name>
</gene>
<dbReference type="GO" id="GO:0019706">
    <property type="term" value="F:protein-cysteine S-palmitoyltransferase activity"/>
    <property type="evidence" value="ECO:0007669"/>
    <property type="project" value="UniProtKB-EC"/>
</dbReference>
<dbReference type="AlphaFoldDB" id="A0A1R2AX95"/>
<evidence type="ECO:0000256" key="8">
    <source>
        <dbReference type="RuleBase" id="RU079119"/>
    </source>
</evidence>
<evidence type="ECO:0000313" key="11">
    <source>
        <dbReference type="Proteomes" id="UP000187209"/>
    </source>
</evidence>
<comment type="domain">
    <text evidence="8">The DHHC domain is required for palmitoyltransferase activity.</text>
</comment>
<proteinExistence type="inferred from homology"/>
<dbReference type="GO" id="GO:0016020">
    <property type="term" value="C:membrane"/>
    <property type="evidence" value="ECO:0007669"/>
    <property type="project" value="UniProtKB-SubCell"/>
</dbReference>
<keyword evidence="5 8" id="KW-0472">Membrane</keyword>
<evidence type="ECO:0000256" key="7">
    <source>
        <dbReference type="PROSITE-ProRule" id="PRU00023"/>
    </source>
</evidence>
<dbReference type="SUPFAM" id="SSF48403">
    <property type="entry name" value="Ankyrin repeat"/>
    <property type="match status" value="1"/>
</dbReference>
<keyword evidence="2 8" id="KW-0808">Transferase</keyword>
<evidence type="ECO:0000256" key="1">
    <source>
        <dbReference type="ARBA" id="ARBA00004141"/>
    </source>
</evidence>
<feature type="transmembrane region" description="Helical" evidence="8">
    <location>
        <begin position="298"/>
        <end position="316"/>
    </location>
</feature>
<dbReference type="PROSITE" id="PS50216">
    <property type="entry name" value="DHHC"/>
    <property type="match status" value="1"/>
</dbReference>
<dbReference type="InterPro" id="IPR002110">
    <property type="entry name" value="Ankyrin_rpt"/>
</dbReference>
<keyword evidence="6 8" id="KW-0012">Acyltransferase</keyword>
<accession>A0A1R2AX95</accession>
<evidence type="ECO:0000256" key="3">
    <source>
        <dbReference type="ARBA" id="ARBA00022692"/>
    </source>
</evidence>
<keyword evidence="7" id="KW-0040">ANK repeat</keyword>
<dbReference type="PROSITE" id="PS50297">
    <property type="entry name" value="ANK_REP_REGION"/>
    <property type="match status" value="2"/>
</dbReference>
<name>A0A1R2AX95_9CILI</name>
<evidence type="ECO:0000313" key="10">
    <source>
        <dbReference type="EMBL" id="OMJ69144.1"/>
    </source>
</evidence>
<comment type="subcellular location">
    <subcellularLocation>
        <location evidence="1">Membrane</location>
        <topology evidence="1">Multi-pass membrane protein</topology>
    </subcellularLocation>
</comment>
<keyword evidence="11" id="KW-1185">Reference proteome</keyword>
<dbReference type="InterPro" id="IPR039859">
    <property type="entry name" value="PFA4/ZDH16/20/ERF2-like"/>
</dbReference>
<evidence type="ECO:0000259" key="9">
    <source>
        <dbReference type="Pfam" id="PF01529"/>
    </source>
</evidence>
<feature type="transmembrane region" description="Helical" evidence="8">
    <location>
        <begin position="388"/>
        <end position="411"/>
    </location>
</feature>
<evidence type="ECO:0000256" key="4">
    <source>
        <dbReference type="ARBA" id="ARBA00022989"/>
    </source>
</evidence>
<evidence type="ECO:0000256" key="2">
    <source>
        <dbReference type="ARBA" id="ARBA00022679"/>
    </source>
</evidence>
<feature type="transmembrane region" description="Helical" evidence="8">
    <location>
        <begin position="272"/>
        <end position="291"/>
    </location>
</feature>
<dbReference type="InterPro" id="IPR001594">
    <property type="entry name" value="Palmitoyltrfase_DHHC"/>
</dbReference>
<dbReference type="EMBL" id="MPUH01001234">
    <property type="protein sequence ID" value="OMJ69144.1"/>
    <property type="molecule type" value="Genomic_DNA"/>
</dbReference>
<sequence>MEDGHDVKADLVIAMQTLDVQGFKVVLSNSKIEINMIIDHNDSNIFHDIAASSLPDNVEEEFIEILVGFCYKKYDEKAKQVIQEMMGKMMKPEMLTPLMLAAKGCKFALVKQYVQLGADYKIKNSLKQDIAHIAAASGYLQMLTYIKYELEMNMDEMDIKNNTPLHLSIREGKESIVRVLIAWGCRLDLRDCEGNTVLHLSAQGQSYKITRLLLLRGIDRTITNNQNQTAYDISLSLNDKSLCKILKKPSFFSKLNPFKPPLTPVKNSYKLFIIYVLIFLLRYVCVIVFMLPHFAIELSIISLIIFIVNFVLFLLVHQKDPGFVKQKRGQNIIKIYQTQHYDRICPFCEVQKDSTTIHCHHCERCVRKYDHHCPWIRNCVGQGNFSTFIAFLTVCCLDFLYTSVLGVLDYFDMLQEERRFLRYKSYHKEFGLTVTIICIFCFMFAFPVWFVQMSNIIKKTTTKERFGFRKDNKGNEMTMSDSFLKDSR</sequence>
<dbReference type="Proteomes" id="UP000187209">
    <property type="component" value="Unassembled WGS sequence"/>
</dbReference>
<dbReference type="Pfam" id="PF00023">
    <property type="entry name" value="Ank"/>
    <property type="match status" value="1"/>
</dbReference>
<dbReference type="PROSITE" id="PS50088">
    <property type="entry name" value="ANK_REPEAT"/>
    <property type="match status" value="2"/>
</dbReference>
<feature type="transmembrane region" description="Helical" evidence="8">
    <location>
        <begin position="432"/>
        <end position="451"/>
    </location>
</feature>
<protein>
    <recommendedName>
        <fullName evidence="8">Palmitoyltransferase</fullName>
        <ecNumber evidence="8">2.3.1.225</ecNumber>
    </recommendedName>
</protein>
<evidence type="ECO:0000256" key="5">
    <source>
        <dbReference type="ARBA" id="ARBA00023136"/>
    </source>
</evidence>
<comment type="catalytic activity">
    <reaction evidence="8">
        <text>L-cysteinyl-[protein] + hexadecanoyl-CoA = S-hexadecanoyl-L-cysteinyl-[protein] + CoA</text>
        <dbReference type="Rhea" id="RHEA:36683"/>
        <dbReference type="Rhea" id="RHEA-COMP:10131"/>
        <dbReference type="Rhea" id="RHEA-COMP:11032"/>
        <dbReference type="ChEBI" id="CHEBI:29950"/>
        <dbReference type="ChEBI" id="CHEBI:57287"/>
        <dbReference type="ChEBI" id="CHEBI:57379"/>
        <dbReference type="ChEBI" id="CHEBI:74151"/>
        <dbReference type="EC" id="2.3.1.225"/>
    </reaction>
</comment>
<feature type="repeat" description="ANK" evidence="7">
    <location>
        <begin position="160"/>
        <end position="192"/>
    </location>
</feature>
<keyword evidence="4 8" id="KW-1133">Transmembrane helix</keyword>
<dbReference type="Gene3D" id="1.25.40.20">
    <property type="entry name" value="Ankyrin repeat-containing domain"/>
    <property type="match status" value="1"/>
</dbReference>
<dbReference type="OrthoDB" id="163438at2759"/>
<dbReference type="Pfam" id="PF01529">
    <property type="entry name" value="DHHC"/>
    <property type="match status" value="1"/>
</dbReference>
<comment type="caution">
    <text evidence="10">The sequence shown here is derived from an EMBL/GenBank/DDBJ whole genome shotgun (WGS) entry which is preliminary data.</text>
</comment>
<dbReference type="PANTHER" id="PTHR22883">
    <property type="entry name" value="ZINC FINGER DHHC DOMAIN CONTAINING PROTEIN"/>
    <property type="match status" value="1"/>
</dbReference>
<dbReference type="GO" id="GO:0005794">
    <property type="term" value="C:Golgi apparatus"/>
    <property type="evidence" value="ECO:0007669"/>
    <property type="project" value="TreeGrafter"/>
</dbReference>
<dbReference type="GO" id="GO:0005783">
    <property type="term" value="C:endoplasmic reticulum"/>
    <property type="evidence" value="ECO:0007669"/>
    <property type="project" value="TreeGrafter"/>
</dbReference>
<comment type="similarity">
    <text evidence="8">Belongs to the DHHC palmitoyltransferase family.</text>
</comment>
<dbReference type="GO" id="GO:0006612">
    <property type="term" value="P:protein targeting to membrane"/>
    <property type="evidence" value="ECO:0007669"/>
    <property type="project" value="TreeGrafter"/>
</dbReference>
<dbReference type="Pfam" id="PF12796">
    <property type="entry name" value="Ank_2"/>
    <property type="match status" value="1"/>
</dbReference>
<feature type="domain" description="Palmitoyltransferase DHHC" evidence="9">
    <location>
        <begin position="340"/>
        <end position="465"/>
    </location>
</feature>
<organism evidence="10 11">
    <name type="scientific">Stentor coeruleus</name>
    <dbReference type="NCBI Taxonomy" id="5963"/>
    <lineage>
        <taxon>Eukaryota</taxon>
        <taxon>Sar</taxon>
        <taxon>Alveolata</taxon>
        <taxon>Ciliophora</taxon>
        <taxon>Postciliodesmatophora</taxon>
        <taxon>Heterotrichea</taxon>
        <taxon>Heterotrichida</taxon>
        <taxon>Stentoridae</taxon>
        <taxon>Stentor</taxon>
    </lineage>
</organism>
<evidence type="ECO:0000256" key="6">
    <source>
        <dbReference type="ARBA" id="ARBA00023315"/>
    </source>
</evidence>
<dbReference type="InterPro" id="IPR036770">
    <property type="entry name" value="Ankyrin_rpt-contain_sf"/>
</dbReference>
<feature type="repeat" description="ANK" evidence="7">
    <location>
        <begin position="193"/>
        <end position="225"/>
    </location>
</feature>